<accession>A0ABX8S5N8</accession>
<evidence type="ECO:0000259" key="4">
    <source>
        <dbReference type="SMART" id="SM00967"/>
    </source>
</evidence>
<dbReference type="InterPro" id="IPR029026">
    <property type="entry name" value="tRNA_m1G_MTases_N"/>
</dbReference>
<dbReference type="GO" id="GO:0032259">
    <property type="term" value="P:methylation"/>
    <property type="evidence" value="ECO:0007669"/>
    <property type="project" value="UniProtKB-KW"/>
</dbReference>
<evidence type="ECO:0000313" key="5">
    <source>
        <dbReference type="EMBL" id="QXQ12546.1"/>
    </source>
</evidence>
<protein>
    <submittedName>
        <fullName evidence="5">RNA methyltransferase</fullName>
    </submittedName>
</protein>
<dbReference type="CDD" id="cd18095">
    <property type="entry name" value="SpoU-like_rRNA-MTase"/>
    <property type="match status" value="1"/>
</dbReference>
<keyword evidence="6" id="KW-1185">Reference proteome</keyword>
<gene>
    <name evidence="5" type="ORF">KV203_11235</name>
</gene>
<dbReference type="InterPro" id="IPR053888">
    <property type="entry name" value="MRM3-like_sub_bind"/>
</dbReference>
<evidence type="ECO:0000256" key="2">
    <source>
        <dbReference type="ARBA" id="ARBA00022603"/>
    </source>
</evidence>
<dbReference type="Proteomes" id="UP000887023">
    <property type="component" value="Chromosome"/>
</dbReference>
<dbReference type="InterPro" id="IPR029064">
    <property type="entry name" value="Ribosomal_eL30-like_sf"/>
</dbReference>
<dbReference type="InterPro" id="IPR051259">
    <property type="entry name" value="rRNA_Methyltransferase"/>
</dbReference>
<dbReference type="SMART" id="SM00967">
    <property type="entry name" value="SpoU_sub_bind"/>
    <property type="match status" value="1"/>
</dbReference>
<evidence type="ECO:0000256" key="1">
    <source>
        <dbReference type="ARBA" id="ARBA00007228"/>
    </source>
</evidence>
<proteinExistence type="inferred from homology"/>
<dbReference type="Pfam" id="PF00588">
    <property type="entry name" value="SpoU_methylase"/>
    <property type="match status" value="1"/>
</dbReference>
<evidence type="ECO:0000313" key="6">
    <source>
        <dbReference type="Proteomes" id="UP000887023"/>
    </source>
</evidence>
<dbReference type="Gene3D" id="3.30.1330.30">
    <property type="match status" value="1"/>
</dbReference>
<dbReference type="EMBL" id="CP079105">
    <property type="protein sequence ID" value="QXQ12546.1"/>
    <property type="molecule type" value="Genomic_DNA"/>
</dbReference>
<comment type="similarity">
    <text evidence="1">Belongs to the class IV-like SAM-binding methyltransferase superfamily. RNA methyltransferase TrmH family.</text>
</comment>
<feature type="domain" description="RNA 2-O ribose methyltransferase substrate binding" evidence="4">
    <location>
        <begin position="31"/>
        <end position="101"/>
    </location>
</feature>
<dbReference type="GO" id="GO:0008168">
    <property type="term" value="F:methyltransferase activity"/>
    <property type="evidence" value="ECO:0007669"/>
    <property type="project" value="UniProtKB-KW"/>
</dbReference>
<sequence length="268" mass="27291">MLSPLTQRSSRVVSAVKLHRSAGRRKAGEFLAEGPNAVGAALAAGRVTELFHTADADAELVAAARAARVPVVEITEAAARALGETVTPPGLVAVCRLLDVPPAQAAAGPLVVIPVAVADPGNAGTIVRIADAVGAHGVVFAGDCVDPHNGKCVRASAGSVFHLPIARERDIDLALDAAAGTGLQLLATAAAGETDLDDADELLSAPSAWLFGNEAHGLPDTVIARADHRIRLPIRGRAESYNLAAAAAICLYAAARAQASKRAGTRQK</sequence>
<dbReference type="Pfam" id="PF22435">
    <property type="entry name" value="MRM3-like_sub_bind"/>
    <property type="match status" value="1"/>
</dbReference>
<dbReference type="PANTHER" id="PTHR43191:SF2">
    <property type="entry name" value="RRNA METHYLTRANSFERASE 3, MITOCHONDRIAL"/>
    <property type="match status" value="1"/>
</dbReference>
<keyword evidence="3" id="KW-0808">Transferase</keyword>
<evidence type="ECO:0000256" key="3">
    <source>
        <dbReference type="ARBA" id="ARBA00022679"/>
    </source>
</evidence>
<dbReference type="InterPro" id="IPR001537">
    <property type="entry name" value="SpoU_MeTrfase"/>
</dbReference>
<dbReference type="PANTHER" id="PTHR43191">
    <property type="entry name" value="RRNA METHYLTRANSFERASE 3"/>
    <property type="match status" value="1"/>
</dbReference>
<dbReference type="SUPFAM" id="SSF55315">
    <property type="entry name" value="L30e-like"/>
    <property type="match status" value="1"/>
</dbReference>
<dbReference type="InterPro" id="IPR029028">
    <property type="entry name" value="Alpha/beta_knot_MTases"/>
</dbReference>
<dbReference type="InterPro" id="IPR013123">
    <property type="entry name" value="SpoU_subst-bd"/>
</dbReference>
<reference evidence="5" key="1">
    <citation type="submission" date="2021-07" db="EMBL/GenBank/DDBJ databases">
        <title>Candidatus Kaistella beijingensis sp. nov. isolated from a municipal wastewater treatment plant is involved in sludge foaming.</title>
        <authorList>
            <person name="Song Y."/>
            <person name="Liu S.-J."/>
        </authorList>
    </citation>
    <scope>NUCLEOTIDE SEQUENCE</scope>
    <source>
        <strain evidence="5">DSM 43998</strain>
    </source>
</reference>
<keyword evidence="2 5" id="KW-0489">Methyltransferase</keyword>
<dbReference type="RefSeq" id="WP_066470663.1">
    <property type="nucleotide sequence ID" value="NZ_CBCRUZ010000025.1"/>
</dbReference>
<name>A0ABX8S5N8_9ACTN</name>
<dbReference type="SUPFAM" id="SSF75217">
    <property type="entry name" value="alpha/beta knot"/>
    <property type="match status" value="1"/>
</dbReference>
<organism evidence="5 6">
    <name type="scientific">Skermania pinensis</name>
    <dbReference type="NCBI Taxonomy" id="39122"/>
    <lineage>
        <taxon>Bacteria</taxon>
        <taxon>Bacillati</taxon>
        <taxon>Actinomycetota</taxon>
        <taxon>Actinomycetes</taxon>
        <taxon>Mycobacteriales</taxon>
        <taxon>Gordoniaceae</taxon>
        <taxon>Skermania</taxon>
    </lineage>
</organism>
<dbReference type="Gene3D" id="3.40.1280.10">
    <property type="match status" value="1"/>
</dbReference>